<comment type="caution">
    <text evidence="2">The sequence shown here is derived from an EMBL/GenBank/DDBJ whole genome shotgun (WGS) entry which is preliminary data.</text>
</comment>
<dbReference type="eggNOG" id="COG2222">
    <property type="taxonomic scope" value="Bacteria"/>
</dbReference>
<dbReference type="GO" id="GO:0097367">
    <property type="term" value="F:carbohydrate derivative binding"/>
    <property type="evidence" value="ECO:0007669"/>
    <property type="project" value="InterPro"/>
</dbReference>
<dbReference type="EMBL" id="AXZF01000069">
    <property type="protein sequence ID" value="ERT68270.1"/>
    <property type="molecule type" value="Genomic_DNA"/>
</dbReference>
<sequence length="356" mass="41560">YKYKYKYKYKWRVIMSKYSEMLKFKEEEYRNSAKLIGEAKPIAEEIANIVTKDGFSNIFFTAVGGSLAPLMAMGEIAKQLTELPVYVEQAAELIVRGHKALTEKSLIITLSKSGDTKETVEMAKKYKEMGIRVISCTKNLESPLAKNSNYVIPMRHENGVEYEYMLLFWLFFKILSNRGEFLDYNDFGNQLLLLPENLLEAKLQFDPQAKEMAKQYYKEPYMIWIGGGEVWGETYLFSMCLLEEMQWLKTKSVTSSEFFHGTLEIVEEDTCVFLVKGSGKTRALDDRAEKFLKKYTKKLSIIDTLDFKLNGIDEKYRWIIAPTIASTVLVDRLAFHFEDNTKHSLDIRRYYRQFDY</sequence>
<evidence type="ECO:0000259" key="1">
    <source>
        <dbReference type="PROSITE" id="PS51464"/>
    </source>
</evidence>
<dbReference type="SUPFAM" id="SSF53697">
    <property type="entry name" value="SIS domain"/>
    <property type="match status" value="1"/>
</dbReference>
<dbReference type="HOGENOM" id="CLU_777323_0_0_0"/>
<dbReference type="PANTHER" id="PTHR10937:SF14">
    <property type="entry name" value="FRUCTOSELYSINE 6-PHOSPHATE DEGLYCASE"/>
    <property type="match status" value="1"/>
</dbReference>
<dbReference type="GO" id="GO:0006002">
    <property type="term" value="P:fructose 6-phosphate metabolic process"/>
    <property type="evidence" value="ECO:0007669"/>
    <property type="project" value="TreeGrafter"/>
</dbReference>
<feature type="non-terminal residue" evidence="2">
    <location>
        <position position="1"/>
    </location>
</feature>
<dbReference type="GO" id="GO:0006487">
    <property type="term" value="P:protein N-linked glycosylation"/>
    <property type="evidence" value="ECO:0007669"/>
    <property type="project" value="TreeGrafter"/>
</dbReference>
<dbReference type="PROSITE" id="PS51464">
    <property type="entry name" value="SIS"/>
    <property type="match status" value="1"/>
</dbReference>
<dbReference type="Proteomes" id="UP000017081">
    <property type="component" value="Unassembled WGS sequence"/>
</dbReference>
<organism evidence="2 3">
    <name type="scientific">Cetobacterium somerae ATCC BAA-474</name>
    <dbReference type="NCBI Taxonomy" id="1319815"/>
    <lineage>
        <taxon>Bacteria</taxon>
        <taxon>Fusobacteriati</taxon>
        <taxon>Fusobacteriota</taxon>
        <taxon>Fusobacteriia</taxon>
        <taxon>Fusobacteriales</taxon>
        <taxon>Fusobacteriaceae</taxon>
        <taxon>Cetobacterium</taxon>
    </lineage>
</organism>
<dbReference type="PANTHER" id="PTHR10937">
    <property type="entry name" value="GLUCOSAMINE--FRUCTOSE-6-PHOSPHATE AMINOTRANSFERASE, ISOMERIZING"/>
    <property type="match status" value="1"/>
</dbReference>
<evidence type="ECO:0000313" key="3">
    <source>
        <dbReference type="Proteomes" id="UP000017081"/>
    </source>
</evidence>
<gene>
    <name evidence="2" type="ORF">HMPREF0202_01819</name>
</gene>
<dbReference type="AlphaFoldDB" id="U7V9R9"/>
<name>U7V9R9_9FUSO</name>
<protein>
    <recommendedName>
        <fullName evidence="1">SIS domain-containing protein</fullName>
    </recommendedName>
</protein>
<dbReference type="Gene3D" id="3.40.50.10490">
    <property type="entry name" value="Glucose-6-phosphate isomerase like protein, domain 1"/>
    <property type="match status" value="2"/>
</dbReference>
<dbReference type="GO" id="GO:0004360">
    <property type="term" value="F:glutamine-fructose-6-phosphate transaminase (isomerizing) activity"/>
    <property type="evidence" value="ECO:0007669"/>
    <property type="project" value="TreeGrafter"/>
</dbReference>
<evidence type="ECO:0000313" key="2">
    <source>
        <dbReference type="EMBL" id="ERT68270.1"/>
    </source>
</evidence>
<dbReference type="InterPro" id="IPR035488">
    <property type="entry name" value="FrlB_SIS"/>
</dbReference>
<dbReference type="PATRIC" id="fig|1319815.3.peg.1758"/>
<accession>U7V9R9</accession>
<dbReference type="PIRSF" id="PIRSF009290">
    <property type="entry name" value="FrlB"/>
    <property type="match status" value="1"/>
</dbReference>
<dbReference type="InterPro" id="IPR001347">
    <property type="entry name" value="SIS_dom"/>
</dbReference>
<dbReference type="CDD" id="cd05710">
    <property type="entry name" value="SIS_1"/>
    <property type="match status" value="1"/>
</dbReference>
<reference evidence="2 3" key="1">
    <citation type="submission" date="2013-08" db="EMBL/GenBank/DDBJ databases">
        <authorList>
            <person name="Weinstock G."/>
            <person name="Sodergren E."/>
            <person name="Wylie T."/>
            <person name="Fulton L."/>
            <person name="Fulton R."/>
            <person name="Fronick C."/>
            <person name="O'Laughlin M."/>
            <person name="Godfrey J."/>
            <person name="Miner T."/>
            <person name="Herter B."/>
            <person name="Appelbaum E."/>
            <person name="Cordes M."/>
            <person name="Lek S."/>
            <person name="Wollam A."/>
            <person name="Pepin K.H."/>
            <person name="Palsikar V.B."/>
            <person name="Mitreva M."/>
            <person name="Wilson R.K."/>
        </authorList>
    </citation>
    <scope>NUCLEOTIDE SEQUENCE [LARGE SCALE GENOMIC DNA]</scope>
    <source>
        <strain evidence="2 3">ATCC BAA-474</strain>
    </source>
</reference>
<dbReference type="Pfam" id="PF01380">
    <property type="entry name" value="SIS"/>
    <property type="match status" value="1"/>
</dbReference>
<dbReference type="STRING" id="1319815.HMPREF0202_01819"/>
<proteinExistence type="predicted"/>
<dbReference type="InterPro" id="IPR046348">
    <property type="entry name" value="SIS_dom_sf"/>
</dbReference>
<dbReference type="InterPro" id="IPR024713">
    <property type="entry name" value="Fructosamine_deglycase_FrlB"/>
</dbReference>
<keyword evidence="3" id="KW-1185">Reference proteome</keyword>
<dbReference type="GO" id="GO:0006047">
    <property type="term" value="P:UDP-N-acetylglucosamine metabolic process"/>
    <property type="evidence" value="ECO:0007669"/>
    <property type="project" value="TreeGrafter"/>
</dbReference>
<feature type="domain" description="SIS" evidence="1">
    <location>
        <begin position="42"/>
        <end position="180"/>
    </location>
</feature>